<evidence type="ECO:0000256" key="1">
    <source>
        <dbReference type="SAM" id="MobiDB-lite"/>
    </source>
</evidence>
<feature type="compositionally biased region" description="Basic and acidic residues" evidence="1">
    <location>
        <begin position="108"/>
        <end position="118"/>
    </location>
</feature>
<sequence>MASNTCAPIMENSAFLGSGILRHKDRAHDRTYLLAGFDRDERKLIKRIVVKHHGDNLAAQNETWTNLMPECKRKVINDLHKELVSLETYQEGIHEVVGDSSDGSSEGPGRRAGEKLEHGTSGGGGYGEAMLEHAALSKNSANLRSRAKPLSGWASVGVGGGTWECLEERCVISERVRADGHPLTGAVAKVRRAEMLVEAVYGECLKVRYMISELERVSANWTEFLARGAVEVRPAEVLVEGVYGVYLKVRCVISESEQRLGQQRCRGRQRLLITTMGGHLSGY</sequence>
<evidence type="ECO:0000313" key="2">
    <source>
        <dbReference type="EMBL" id="PWW72451.1"/>
    </source>
</evidence>
<organism evidence="2 3">
    <name type="scientific">Tuber magnatum</name>
    <name type="common">white Piedmont truffle</name>
    <dbReference type="NCBI Taxonomy" id="42249"/>
    <lineage>
        <taxon>Eukaryota</taxon>
        <taxon>Fungi</taxon>
        <taxon>Dikarya</taxon>
        <taxon>Ascomycota</taxon>
        <taxon>Pezizomycotina</taxon>
        <taxon>Pezizomycetes</taxon>
        <taxon>Pezizales</taxon>
        <taxon>Tuberaceae</taxon>
        <taxon>Tuber</taxon>
    </lineage>
</organism>
<evidence type="ECO:0000313" key="3">
    <source>
        <dbReference type="Proteomes" id="UP000246991"/>
    </source>
</evidence>
<keyword evidence="3" id="KW-1185">Reference proteome</keyword>
<dbReference type="Proteomes" id="UP000246991">
    <property type="component" value="Unassembled WGS sequence"/>
</dbReference>
<gene>
    <name evidence="2" type="ORF">C7212DRAFT_348176</name>
</gene>
<protein>
    <submittedName>
        <fullName evidence="2">Uncharacterized protein</fullName>
    </submittedName>
</protein>
<name>A0A317SGY7_9PEZI</name>
<dbReference type="AlphaFoldDB" id="A0A317SGY7"/>
<dbReference type="EMBL" id="PYWC01000106">
    <property type="protein sequence ID" value="PWW72451.1"/>
    <property type="molecule type" value="Genomic_DNA"/>
</dbReference>
<feature type="compositionally biased region" description="Low complexity" evidence="1">
    <location>
        <begin position="98"/>
        <end position="107"/>
    </location>
</feature>
<comment type="caution">
    <text evidence="2">The sequence shown here is derived from an EMBL/GenBank/DDBJ whole genome shotgun (WGS) entry which is preliminary data.</text>
</comment>
<proteinExistence type="predicted"/>
<feature type="region of interest" description="Disordered" evidence="1">
    <location>
        <begin position="95"/>
        <end position="128"/>
    </location>
</feature>
<reference evidence="2 3" key="1">
    <citation type="submission" date="2018-03" db="EMBL/GenBank/DDBJ databases">
        <title>Genomes of Pezizomycetes fungi and the evolution of truffles.</title>
        <authorList>
            <person name="Murat C."/>
            <person name="Payen T."/>
            <person name="Noel B."/>
            <person name="Kuo A."/>
            <person name="Martin F.M."/>
        </authorList>
    </citation>
    <scope>NUCLEOTIDE SEQUENCE [LARGE SCALE GENOMIC DNA]</scope>
    <source>
        <strain evidence="2">091103-1</strain>
    </source>
</reference>
<accession>A0A317SGY7</accession>